<feature type="domain" description="Fe2OG dioxygenase" evidence="1">
    <location>
        <begin position="23"/>
        <end position="115"/>
    </location>
</feature>
<keyword evidence="3" id="KW-1185">Reference proteome</keyword>
<dbReference type="Gene3D" id="2.60.120.620">
    <property type="entry name" value="q2cbj1_9rhob like domain"/>
    <property type="match status" value="1"/>
</dbReference>
<reference evidence="2 3" key="1">
    <citation type="journal article" date="2010" name="Nature">
        <title>Antagonistic coevolution accelerates molecular evolution.</title>
        <authorList>
            <person name="Paterson S."/>
            <person name="Vogwill T."/>
            <person name="Buckling A."/>
            <person name="Benmayor R."/>
            <person name="Spiers A.J."/>
            <person name="Thomson N.R."/>
            <person name="Quail M."/>
            <person name="Smith F."/>
            <person name="Walker D."/>
            <person name="Libberton B."/>
            <person name="Fenton A."/>
            <person name="Hall N."/>
            <person name="Brockhurst M.A."/>
        </authorList>
    </citation>
    <scope>NUCLEOTIDE SEQUENCE [LARGE SCALE GENOMIC DNA]</scope>
    <source>
        <strain evidence="3">phi 2</strain>
    </source>
</reference>
<organism evidence="2 3">
    <name type="scientific">Pseudomonas phage phi2</name>
    <dbReference type="NCBI Taxonomy" id="1450169"/>
    <lineage>
        <taxon>Viruses</taxon>
        <taxon>Duplodnaviria</taxon>
        <taxon>Heunggongvirae</taxon>
        <taxon>Uroviricota</taxon>
        <taxon>Caudoviricetes</taxon>
        <taxon>Autographivirales</taxon>
        <taxon>Autoscriptoviridae</taxon>
        <taxon>Tunggulvirus</taxon>
        <taxon>Tunggulvirus f2</taxon>
    </lineage>
</organism>
<dbReference type="EMBL" id="FN594518">
    <property type="protein sequence ID" value="CBH51578.1"/>
    <property type="molecule type" value="Genomic_DNA"/>
</dbReference>
<sequence length="121" mass="13556">MRELHDAALAPVWMLIQGRTADVYNTIQFAQYNPKGTAHGNWHHDEDSDQTTVVSLNPEQFSGGGTQLRTSSVTYADVPPLDKGHALLFSGKTVLHRGLNVDAGTRNILVYWCEYRAECRR</sequence>
<accession>D2EBR2</accession>
<dbReference type="GeneID" id="8673572"/>
<name>D2EBR2_9CAUD</name>
<evidence type="ECO:0000259" key="1">
    <source>
        <dbReference type="PROSITE" id="PS51471"/>
    </source>
</evidence>
<gene>
    <name evidence="2" type="ORF">SBWP25_0008</name>
</gene>
<evidence type="ECO:0000313" key="3">
    <source>
        <dbReference type="Proteomes" id="UP000001906"/>
    </source>
</evidence>
<protein>
    <submittedName>
        <fullName evidence="2">Hypothetical phage protein</fullName>
    </submittedName>
</protein>
<dbReference type="KEGG" id="vg:8673572"/>
<dbReference type="RefSeq" id="YP_003345473.1">
    <property type="nucleotide sequence ID" value="NC_013638.1"/>
</dbReference>
<dbReference type="OrthoDB" id="19091at10239"/>
<evidence type="ECO:0000313" key="2">
    <source>
        <dbReference type="EMBL" id="CBH51578.1"/>
    </source>
</evidence>
<dbReference type="InterPro" id="IPR044862">
    <property type="entry name" value="Pro_4_hyd_alph_FE2OG_OXY"/>
</dbReference>
<proteinExistence type="predicted"/>
<dbReference type="InterPro" id="IPR005123">
    <property type="entry name" value="Oxoglu/Fe-dep_dioxygenase_dom"/>
</dbReference>
<dbReference type="Pfam" id="PF13640">
    <property type="entry name" value="2OG-FeII_Oxy_3"/>
    <property type="match status" value="1"/>
</dbReference>
<dbReference type="Proteomes" id="UP000001906">
    <property type="component" value="Segment"/>
</dbReference>
<dbReference type="PROSITE" id="PS51471">
    <property type="entry name" value="FE2OG_OXY"/>
    <property type="match status" value="1"/>
</dbReference>